<reference evidence="5 6" key="1">
    <citation type="submission" date="2018-12" db="EMBL/GenBank/DDBJ databases">
        <title>Lysinibacillus antri sp. nov., isolated from a cave soil.</title>
        <authorList>
            <person name="Narsing Rao M.P."/>
            <person name="Zhang H."/>
            <person name="Dong Z.-Y."/>
            <person name="Niu X.-K."/>
            <person name="Zhang K."/>
            <person name="Fang B.-Z."/>
            <person name="Kang Y.-Q."/>
            <person name="Xiao M."/>
            <person name="Li W.-J."/>
        </authorList>
    </citation>
    <scope>NUCLEOTIDE SEQUENCE [LARGE SCALE GENOMIC DNA]</scope>
    <source>
        <strain evidence="5 6">SYSU K30002</strain>
    </source>
</reference>
<dbReference type="InterPro" id="IPR016032">
    <property type="entry name" value="Sig_transdc_resp-reg_C-effctor"/>
</dbReference>
<dbReference type="EMBL" id="RYYR01000020">
    <property type="protein sequence ID" value="RUL50499.1"/>
    <property type="molecule type" value="Genomic_DNA"/>
</dbReference>
<keyword evidence="3" id="KW-0804">Transcription</keyword>
<dbReference type="SMART" id="SM00421">
    <property type="entry name" value="HTH_LUXR"/>
    <property type="match status" value="1"/>
</dbReference>
<gene>
    <name evidence="5" type="ORF">EK386_14015</name>
</gene>
<evidence type="ECO:0000313" key="6">
    <source>
        <dbReference type="Proteomes" id="UP000287910"/>
    </source>
</evidence>
<dbReference type="PROSITE" id="PS50043">
    <property type="entry name" value="HTH_LUXR_2"/>
    <property type="match status" value="1"/>
</dbReference>
<dbReference type="SUPFAM" id="SSF55781">
    <property type="entry name" value="GAF domain-like"/>
    <property type="match status" value="1"/>
</dbReference>
<dbReference type="Pfam" id="PF00196">
    <property type="entry name" value="GerE"/>
    <property type="match status" value="1"/>
</dbReference>
<dbReference type="InterPro" id="IPR036388">
    <property type="entry name" value="WH-like_DNA-bd_sf"/>
</dbReference>
<keyword evidence="2" id="KW-0238">DNA-binding</keyword>
<dbReference type="PANTHER" id="PTHR44688:SF16">
    <property type="entry name" value="DNA-BINDING TRANSCRIPTIONAL ACTIVATOR DEVR_DOSR"/>
    <property type="match status" value="1"/>
</dbReference>
<evidence type="ECO:0000256" key="1">
    <source>
        <dbReference type="ARBA" id="ARBA00023015"/>
    </source>
</evidence>
<dbReference type="PANTHER" id="PTHR44688">
    <property type="entry name" value="DNA-BINDING TRANSCRIPTIONAL ACTIVATOR DEVR_DOSR"/>
    <property type="match status" value="1"/>
</dbReference>
<protein>
    <submittedName>
        <fullName evidence="5">LuxR family transcriptional regulator</fullName>
    </submittedName>
</protein>
<organism evidence="5 6">
    <name type="scientific">Lysinibacillus antri</name>
    <dbReference type="NCBI Taxonomy" id="2498145"/>
    <lineage>
        <taxon>Bacteria</taxon>
        <taxon>Bacillati</taxon>
        <taxon>Bacillota</taxon>
        <taxon>Bacilli</taxon>
        <taxon>Bacillales</taxon>
        <taxon>Bacillaceae</taxon>
        <taxon>Lysinibacillus</taxon>
    </lineage>
</organism>
<keyword evidence="6" id="KW-1185">Reference proteome</keyword>
<evidence type="ECO:0000313" key="5">
    <source>
        <dbReference type="EMBL" id="RUL50499.1"/>
    </source>
</evidence>
<dbReference type="InterPro" id="IPR000792">
    <property type="entry name" value="Tscrpt_reg_LuxR_C"/>
</dbReference>
<dbReference type="Gene3D" id="1.10.10.10">
    <property type="entry name" value="Winged helix-like DNA-binding domain superfamily/Winged helix DNA-binding domain"/>
    <property type="match status" value="1"/>
</dbReference>
<dbReference type="PRINTS" id="PR00038">
    <property type="entry name" value="HTHLUXR"/>
</dbReference>
<dbReference type="GO" id="GO:0006355">
    <property type="term" value="P:regulation of DNA-templated transcription"/>
    <property type="evidence" value="ECO:0007669"/>
    <property type="project" value="InterPro"/>
</dbReference>
<sequence length="230" mass="26107">MRLTSWILEEKLKSAVNLQTQEEKICHLLRSLSESTECEKLTFYRFSPVGYVGESVAEIEYGQLQSSTQIRDDIRSLPVIRNVVENRKATYYSGQEIITMISSRYLRKTPLKGLLVIPIFVNKMTIAYICCEFIQTTPALTAHQLEQFTLFGEIAGDFLVQLQRSSHPKLSPRENEILKALANGLSTKELTHLLSLSEATIKQYIKSVLIKLGAKNRTHAVSIFLGQQIE</sequence>
<dbReference type="CDD" id="cd06170">
    <property type="entry name" value="LuxR_C_like"/>
    <property type="match status" value="1"/>
</dbReference>
<dbReference type="Proteomes" id="UP000287910">
    <property type="component" value="Unassembled WGS sequence"/>
</dbReference>
<name>A0A3S0QNX3_9BACI</name>
<dbReference type="RefSeq" id="WP_126659807.1">
    <property type="nucleotide sequence ID" value="NZ_RYYR01000020.1"/>
</dbReference>
<keyword evidence="1" id="KW-0805">Transcription regulation</keyword>
<accession>A0A3S0QNX3</accession>
<dbReference type="SUPFAM" id="SSF46894">
    <property type="entry name" value="C-terminal effector domain of the bipartite response regulators"/>
    <property type="match status" value="1"/>
</dbReference>
<dbReference type="AlphaFoldDB" id="A0A3S0QNX3"/>
<evidence type="ECO:0000256" key="2">
    <source>
        <dbReference type="ARBA" id="ARBA00023125"/>
    </source>
</evidence>
<feature type="domain" description="HTH luxR-type" evidence="4">
    <location>
        <begin position="163"/>
        <end position="228"/>
    </location>
</feature>
<proteinExistence type="predicted"/>
<comment type="caution">
    <text evidence="5">The sequence shown here is derived from an EMBL/GenBank/DDBJ whole genome shotgun (WGS) entry which is preliminary data.</text>
</comment>
<evidence type="ECO:0000256" key="3">
    <source>
        <dbReference type="ARBA" id="ARBA00023163"/>
    </source>
</evidence>
<evidence type="ECO:0000259" key="4">
    <source>
        <dbReference type="PROSITE" id="PS50043"/>
    </source>
</evidence>
<dbReference type="GO" id="GO:0003677">
    <property type="term" value="F:DNA binding"/>
    <property type="evidence" value="ECO:0007669"/>
    <property type="project" value="UniProtKB-KW"/>
</dbReference>